<reference evidence="1 2" key="1">
    <citation type="journal article" date="2019" name="Genome Biol. Evol.">
        <title>Insights into the evolution of the New World diploid cottons (Gossypium, subgenus Houzingenia) based on genome sequencing.</title>
        <authorList>
            <person name="Grover C.E."/>
            <person name="Arick M.A. 2nd"/>
            <person name="Thrash A."/>
            <person name="Conover J.L."/>
            <person name="Sanders W.S."/>
            <person name="Peterson D.G."/>
            <person name="Frelichowski J.E."/>
            <person name="Scheffler J.A."/>
            <person name="Scheffler B.E."/>
            <person name="Wendel J.F."/>
        </authorList>
    </citation>
    <scope>NUCLEOTIDE SEQUENCE [LARGE SCALE GENOMIC DNA]</scope>
    <source>
        <strain evidence="1">185</strain>
        <tissue evidence="1">Leaf</tissue>
    </source>
</reference>
<protein>
    <recommendedName>
        <fullName evidence="3">RNase H type-1 domain-containing protein</fullName>
    </recommendedName>
</protein>
<name>A0A7J8WFG0_GOSAI</name>
<evidence type="ECO:0000313" key="1">
    <source>
        <dbReference type="EMBL" id="MBA0673785.1"/>
    </source>
</evidence>
<organism evidence="1 2">
    <name type="scientific">Gossypium aridum</name>
    <name type="common">American cotton</name>
    <name type="synonym">Erioxylum aridum</name>
    <dbReference type="NCBI Taxonomy" id="34290"/>
    <lineage>
        <taxon>Eukaryota</taxon>
        <taxon>Viridiplantae</taxon>
        <taxon>Streptophyta</taxon>
        <taxon>Embryophyta</taxon>
        <taxon>Tracheophyta</taxon>
        <taxon>Spermatophyta</taxon>
        <taxon>Magnoliopsida</taxon>
        <taxon>eudicotyledons</taxon>
        <taxon>Gunneridae</taxon>
        <taxon>Pentapetalae</taxon>
        <taxon>rosids</taxon>
        <taxon>malvids</taxon>
        <taxon>Malvales</taxon>
        <taxon>Malvaceae</taxon>
        <taxon>Malvoideae</taxon>
        <taxon>Gossypium</taxon>
    </lineage>
</organism>
<dbReference type="Proteomes" id="UP000593577">
    <property type="component" value="Unassembled WGS sequence"/>
</dbReference>
<dbReference type="AlphaFoldDB" id="A0A7J8WFG0"/>
<proteinExistence type="predicted"/>
<accession>A0A7J8WFG0</accession>
<sequence>MVKLRLIHNILNREWKVHIRCVPRSQNVVVDHIARLAVSGPPNLVVFEEPPISVQGLLLVNKRSFHSS</sequence>
<comment type="caution">
    <text evidence="1">The sequence shown here is derived from an EMBL/GenBank/DDBJ whole genome shotgun (WGS) entry which is preliminary data.</text>
</comment>
<dbReference type="EMBL" id="JABFAA010000001">
    <property type="protein sequence ID" value="MBA0673785.1"/>
    <property type="molecule type" value="Genomic_DNA"/>
</dbReference>
<keyword evidence="2" id="KW-1185">Reference proteome</keyword>
<evidence type="ECO:0008006" key="3">
    <source>
        <dbReference type="Google" id="ProtNLM"/>
    </source>
</evidence>
<evidence type="ECO:0000313" key="2">
    <source>
        <dbReference type="Proteomes" id="UP000593577"/>
    </source>
</evidence>
<gene>
    <name evidence="1" type="ORF">Goari_015412</name>
</gene>